<feature type="domain" description="Nucleoside phosphorylase" evidence="4">
    <location>
        <begin position="43"/>
        <end position="123"/>
    </location>
</feature>
<dbReference type="Pfam" id="PF01048">
    <property type="entry name" value="PNP_UDP_1"/>
    <property type="match status" value="1"/>
</dbReference>
<dbReference type="STRING" id="623744.A0A553R3P8"/>
<gene>
    <name evidence="5" type="ORF">DNTS_031640</name>
</gene>
<dbReference type="GO" id="GO:0019509">
    <property type="term" value="P:L-methionine salvage from methylthioadenosine"/>
    <property type="evidence" value="ECO:0007669"/>
    <property type="project" value="TreeGrafter"/>
</dbReference>
<dbReference type="InterPro" id="IPR035994">
    <property type="entry name" value="Nucleoside_phosphorylase_sf"/>
</dbReference>
<dbReference type="GO" id="GO:0005829">
    <property type="term" value="C:cytosol"/>
    <property type="evidence" value="ECO:0007669"/>
    <property type="project" value="TreeGrafter"/>
</dbReference>
<dbReference type="InterPro" id="IPR000845">
    <property type="entry name" value="Nucleoside_phosphorylase_d"/>
</dbReference>
<dbReference type="AlphaFoldDB" id="A0A553R3P8"/>
<dbReference type="OrthoDB" id="431409at2759"/>
<evidence type="ECO:0000256" key="2">
    <source>
        <dbReference type="ARBA" id="ARBA00022679"/>
    </source>
</evidence>
<evidence type="ECO:0000313" key="6">
    <source>
        <dbReference type="Proteomes" id="UP000316079"/>
    </source>
</evidence>
<sequence length="132" mass="14441">MFHLTRTEGPRSVLKHFMTGSLAAPQVCVTFPWLSPSAAGPERSVLMEIAQGLGVKCHPRGTMVTIEGPRFSSRAESLMFRQWGADVINMTTVPEVVLAKEAGLCYASIAMATDYDCWKEHEEAILPLTSSV</sequence>
<dbReference type="PANTHER" id="PTHR42679:SF2">
    <property type="entry name" value="S-METHYL-5'-THIOADENOSINE PHOSPHORYLASE"/>
    <property type="match status" value="1"/>
</dbReference>
<evidence type="ECO:0000259" key="4">
    <source>
        <dbReference type="Pfam" id="PF01048"/>
    </source>
</evidence>
<dbReference type="GO" id="GO:0006166">
    <property type="term" value="P:purine ribonucleoside salvage"/>
    <property type="evidence" value="ECO:0007669"/>
    <property type="project" value="UniProtKB-KW"/>
</dbReference>
<evidence type="ECO:0000313" key="5">
    <source>
        <dbReference type="EMBL" id="TRY96797.1"/>
    </source>
</evidence>
<evidence type="ECO:0000256" key="3">
    <source>
        <dbReference type="ARBA" id="ARBA00022726"/>
    </source>
</evidence>
<proteinExistence type="predicted"/>
<organism evidence="5 6">
    <name type="scientific">Danionella cerebrum</name>
    <dbReference type="NCBI Taxonomy" id="2873325"/>
    <lineage>
        <taxon>Eukaryota</taxon>
        <taxon>Metazoa</taxon>
        <taxon>Chordata</taxon>
        <taxon>Craniata</taxon>
        <taxon>Vertebrata</taxon>
        <taxon>Euteleostomi</taxon>
        <taxon>Actinopterygii</taxon>
        <taxon>Neopterygii</taxon>
        <taxon>Teleostei</taxon>
        <taxon>Ostariophysi</taxon>
        <taxon>Cypriniformes</taxon>
        <taxon>Danionidae</taxon>
        <taxon>Danioninae</taxon>
        <taxon>Danionella</taxon>
    </lineage>
</organism>
<evidence type="ECO:0000256" key="1">
    <source>
        <dbReference type="ARBA" id="ARBA00022676"/>
    </source>
</evidence>
<reference evidence="5 6" key="1">
    <citation type="journal article" date="2019" name="Sci. Data">
        <title>Hybrid genome assembly and annotation of Danionella translucida.</title>
        <authorList>
            <person name="Kadobianskyi M."/>
            <person name="Schulze L."/>
            <person name="Schuelke M."/>
            <person name="Judkewitz B."/>
        </authorList>
    </citation>
    <scope>NUCLEOTIDE SEQUENCE [LARGE SCALE GENOMIC DNA]</scope>
    <source>
        <strain evidence="5 6">Bolton</strain>
    </source>
</reference>
<dbReference type="Proteomes" id="UP000316079">
    <property type="component" value="Unassembled WGS sequence"/>
</dbReference>
<dbReference type="EMBL" id="SRMA01025257">
    <property type="protein sequence ID" value="TRY96797.1"/>
    <property type="molecule type" value="Genomic_DNA"/>
</dbReference>
<accession>A0A553R3P8</accession>
<comment type="caution">
    <text evidence="5">The sequence shown here is derived from an EMBL/GenBank/DDBJ whole genome shotgun (WGS) entry which is preliminary data.</text>
</comment>
<keyword evidence="3" id="KW-0660">Purine salvage</keyword>
<dbReference type="PANTHER" id="PTHR42679">
    <property type="entry name" value="S-METHYL-5'-THIOADENOSINE PHOSPHORYLASE"/>
    <property type="match status" value="1"/>
</dbReference>
<keyword evidence="1" id="KW-0328">Glycosyltransferase</keyword>
<dbReference type="Gene3D" id="3.40.50.1580">
    <property type="entry name" value="Nucleoside phosphorylase domain"/>
    <property type="match status" value="1"/>
</dbReference>
<protein>
    <recommendedName>
        <fullName evidence="4">Nucleoside phosphorylase domain-containing protein</fullName>
    </recommendedName>
</protein>
<keyword evidence="2" id="KW-0808">Transferase</keyword>
<dbReference type="InterPro" id="IPR010044">
    <property type="entry name" value="MTAP"/>
</dbReference>
<keyword evidence="6" id="KW-1185">Reference proteome</keyword>
<dbReference type="GO" id="GO:0017061">
    <property type="term" value="F:S-methyl-5-thioadenosine phosphorylase activity"/>
    <property type="evidence" value="ECO:0007669"/>
    <property type="project" value="InterPro"/>
</dbReference>
<dbReference type="SUPFAM" id="SSF53167">
    <property type="entry name" value="Purine and uridine phosphorylases"/>
    <property type="match status" value="1"/>
</dbReference>
<name>A0A553R3P8_9TELE</name>